<accession>A0AA39S4E3</accession>
<dbReference type="Proteomes" id="UP001168877">
    <property type="component" value="Unassembled WGS sequence"/>
</dbReference>
<reference evidence="2" key="2">
    <citation type="submission" date="2023-06" db="EMBL/GenBank/DDBJ databases">
        <authorList>
            <person name="Swenson N.G."/>
            <person name="Wegrzyn J.L."/>
            <person name="Mcevoy S.L."/>
        </authorList>
    </citation>
    <scope>NUCLEOTIDE SEQUENCE</scope>
    <source>
        <strain evidence="2">NS2018</strain>
        <tissue evidence="2">Leaf</tissue>
    </source>
</reference>
<sequence>MERIKKKKGKRVANVPASKEAQLFLRKDVKSLSKKVSSLTSSNAKIKKDLEGARSAEASAKEAMKGAVEKVAGSTKLLSADKAVIETRGKLMQEYLLGQNDTWDVEKEIDLWEQWKKLKALDVDEEGEDGEEGTEPKEQIDTVVEGKVSEDN</sequence>
<protein>
    <submittedName>
        <fullName evidence="2">Uncharacterized protein</fullName>
    </submittedName>
</protein>
<proteinExistence type="predicted"/>
<gene>
    <name evidence="2" type="ORF">LWI29_008218</name>
</gene>
<organism evidence="2 3">
    <name type="scientific">Acer saccharum</name>
    <name type="common">Sugar maple</name>
    <dbReference type="NCBI Taxonomy" id="4024"/>
    <lineage>
        <taxon>Eukaryota</taxon>
        <taxon>Viridiplantae</taxon>
        <taxon>Streptophyta</taxon>
        <taxon>Embryophyta</taxon>
        <taxon>Tracheophyta</taxon>
        <taxon>Spermatophyta</taxon>
        <taxon>Magnoliopsida</taxon>
        <taxon>eudicotyledons</taxon>
        <taxon>Gunneridae</taxon>
        <taxon>Pentapetalae</taxon>
        <taxon>rosids</taxon>
        <taxon>malvids</taxon>
        <taxon>Sapindales</taxon>
        <taxon>Sapindaceae</taxon>
        <taxon>Hippocastanoideae</taxon>
        <taxon>Acereae</taxon>
        <taxon>Acer</taxon>
    </lineage>
</organism>
<name>A0AA39S4E3_ACESA</name>
<evidence type="ECO:0000256" key="1">
    <source>
        <dbReference type="SAM" id="MobiDB-lite"/>
    </source>
</evidence>
<evidence type="ECO:0000313" key="2">
    <source>
        <dbReference type="EMBL" id="KAK0584138.1"/>
    </source>
</evidence>
<dbReference type="AlphaFoldDB" id="A0AA39S4E3"/>
<dbReference type="EMBL" id="JAUESC010000383">
    <property type="protein sequence ID" value="KAK0584138.1"/>
    <property type="molecule type" value="Genomic_DNA"/>
</dbReference>
<keyword evidence="3" id="KW-1185">Reference proteome</keyword>
<feature type="region of interest" description="Disordered" evidence="1">
    <location>
        <begin position="122"/>
        <end position="152"/>
    </location>
</feature>
<feature type="compositionally biased region" description="Acidic residues" evidence="1">
    <location>
        <begin position="123"/>
        <end position="133"/>
    </location>
</feature>
<comment type="caution">
    <text evidence="2">The sequence shown here is derived from an EMBL/GenBank/DDBJ whole genome shotgun (WGS) entry which is preliminary data.</text>
</comment>
<evidence type="ECO:0000313" key="3">
    <source>
        <dbReference type="Proteomes" id="UP001168877"/>
    </source>
</evidence>
<reference evidence="2" key="1">
    <citation type="journal article" date="2022" name="Plant J.">
        <title>Strategies of tolerance reflected in two North American maple genomes.</title>
        <authorList>
            <person name="McEvoy S.L."/>
            <person name="Sezen U.U."/>
            <person name="Trouern-Trend A."/>
            <person name="McMahon S.M."/>
            <person name="Schaberg P.G."/>
            <person name="Yang J."/>
            <person name="Wegrzyn J.L."/>
            <person name="Swenson N.G."/>
        </authorList>
    </citation>
    <scope>NUCLEOTIDE SEQUENCE</scope>
    <source>
        <strain evidence="2">NS2018</strain>
    </source>
</reference>